<dbReference type="GeneID" id="25976512"/>
<dbReference type="OrthoDB" id="2148716at2759"/>
<evidence type="ECO:0000259" key="1">
    <source>
        <dbReference type="Pfam" id="PF13577"/>
    </source>
</evidence>
<sequence length="157" mass="17062">MSFSSLPATLSPALSGREAIADAIYRCVIAYDTDDLALFESSFTSDAIFEVNGKIMNGLEAIKTQSFVPVSKMDTNHFISNIRINVIDPDSKAQVTCSALAQHYRSGEGMKPGAVSLLAGSLYWADVTKDVGDEIWRIKHIKLNSTWIQGDSGVLTD</sequence>
<dbReference type="HOGENOM" id="CLU_106738_1_0_1"/>
<dbReference type="InterPro" id="IPR032710">
    <property type="entry name" value="NTF2-like_dom_sf"/>
</dbReference>
<dbReference type="SUPFAM" id="SSF54427">
    <property type="entry name" value="NTF2-like"/>
    <property type="match status" value="1"/>
</dbReference>
<dbReference type="Proteomes" id="UP000007796">
    <property type="component" value="Unassembled WGS sequence"/>
</dbReference>
<dbReference type="STRING" id="655863.F0X9R0"/>
<dbReference type="eggNOG" id="ENOG502S791">
    <property type="taxonomic scope" value="Eukaryota"/>
</dbReference>
<reference evidence="2 3" key="1">
    <citation type="journal article" date="2011" name="Proc. Natl. Acad. Sci. U.S.A.">
        <title>Genome and transcriptome analyses of the mountain pine beetle-fungal symbiont Grosmannia clavigera, a lodgepole pine pathogen.</title>
        <authorList>
            <person name="DiGuistini S."/>
            <person name="Wang Y."/>
            <person name="Liao N.Y."/>
            <person name="Taylor G."/>
            <person name="Tanguay P."/>
            <person name="Feau N."/>
            <person name="Henrissat B."/>
            <person name="Chan S.K."/>
            <person name="Hesse-Orce U."/>
            <person name="Alamouti S.M."/>
            <person name="Tsui C.K.M."/>
            <person name="Docking R.T."/>
            <person name="Levasseur A."/>
            <person name="Haridas S."/>
            <person name="Robertson G."/>
            <person name="Birol I."/>
            <person name="Holt R.A."/>
            <person name="Marra M.A."/>
            <person name="Hamelin R.C."/>
            <person name="Hirst M."/>
            <person name="Jones S.J.M."/>
            <person name="Bohlmann J."/>
            <person name="Breuil C."/>
        </authorList>
    </citation>
    <scope>NUCLEOTIDE SEQUENCE [LARGE SCALE GENOMIC DNA]</scope>
    <source>
        <strain evidence="3">kw1407 / UAMH 11150</strain>
    </source>
</reference>
<proteinExistence type="predicted"/>
<protein>
    <recommendedName>
        <fullName evidence="1">SnoaL-like domain-containing protein</fullName>
    </recommendedName>
</protein>
<keyword evidence="3" id="KW-1185">Reference proteome</keyword>
<dbReference type="InterPro" id="IPR037401">
    <property type="entry name" value="SnoaL-like"/>
</dbReference>
<dbReference type="AlphaFoldDB" id="F0X9R0"/>
<accession>F0X9R0</accession>
<organism evidence="3">
    <name type="scientific">Grosmannia clavigera (strain kw1407 / UAMH 11150)</name>
    <name type="common">Blue stain fungus</name>
    <name type="synonym">Graphiocladiella clavigera</name>
    <dbReference type="NCBI Taxonomy" id="655863"/>
    <lineage>
        <taxon>Eukaryota</taxon>
        <taxon>Fungi</taxon>
        <taxon>Dikarya</taxon>
        <taxon>Ascomycota</taxon>
        <taxon>Pezizomycotina</taxon>
        <taxon>Sordariomycetes</taxon>
        <taxon>Sordariomycetidae</taxon>
        <taxon>Ophiostomatales</taxon>
        <taxon>Ophiostomataceae</taxon>
        <taxon>Leptographium</taxon>
    </lineage>
</organism>
<name>F0X9R0_GROCL</name>
<dbReference type="Pfam" id="PF13577">
    <property type="entry name" value="SnoaL_4"/>
    <property type="match status" value="1"/>
</dbReference>
<gene>
    <name evidence="2" type="ORF">CMQ_3414</name>
</gene>
<evidence type="ECO:0000313" key="3">
    <source>
        <dbReference type="Proteomes" id="UP000007796"/>
    </source>
</evidence>
<dbReference type="EMBL" id="GL629735">
    <property type="protein sequence ID" value="EFX05345.1"/>
    <property type="molecule type" value="Genomic_DNA"/>
</dbReference>
<dbReference type="Gene3D" id="3.10.450.50">
    <property type="match status" value="1"/>
</dbReference>
<dbReference type="InParanoid" id="F0X9R0"/>
<feature type="domain" description="SnoaL-like" evidence="1">
    <location>
        <begin position="14"/>
        <end position="141"/>
    </location>
</feature>
<dbReference type="RefSeq" id="XP_014174827.1">
    <property type="nucleotide sequence ID" value="XM_014319352.1"/>
</dbReference>
<evidence type="ECO:0000313" key="2">
    <source>
        <dbReference type="EMBL" id="EFX05345.1"/>
    </source>
</evidence>